<dbReference type="AlphaFoldDB" id="A0A9X1NPJ0"/>
<feature type="region of interest" description="Disordered" evidence="3">
    <location>
        <begin position="343"/>
        <end position="363"/>
    </location>
</feature>
<feature type="region of interest" description="Disordered" evidence="3">
    <location>
        <begin position="394"/>
        <end position="442"/>
    </location>
</feature>
<keyword evidence="6" id="KW-1185">Reference proteome</keyword>
<accession>A0A9X1NPJ0</accession>
<dbReference type="InterPro" id="IPR052216">
    <property type="entry name" value="CRISPR_Csm3_endoribonuclease"/>
</dbReference>
<evidence type="ECO:0000313" key="5">
    <source>
        <dbReference type="EMBL" id="MCD5316911.1"/>
    </source>
</evidence>
<evidence type="ECO:0000313" key="6">
    <source>
        <dbReference type="Proteomes" id="UP001138997"/>
    </source>
</evidence>
<evidence type="ECO:0000256" key="2">
    <source>
        <dbReference type="ARBA" id="ARBA00093789"/>
    </source>
</evidence>
<feature type="domain" description="CRISPR type III-associated protein" evidence="4">
    <location>
        <begin position="16"/>
        <end position="198"/>
    </location>
</feature>
<evidence type="ECO:0000256" key="3">
    <source>
        <dbReference type="SAM" id="MobiDB-lite"/>
    </source>
</evidence>
<comment type="caution">
    <text evidence="5">The sequence shown here is derived from an EMBL/GenBank/DDBJ whole genome shotgun (WGS) entry which is preliminary data.</text>
</comment>
<dbReference type="GO" id="GO:0051607">
    <property type="term" value="P:defense response to virus"/>
    <property type="evidence" value="ECO:0007669"/>
    <property type="project" value="UniProtKB-KW"/>
</dbReference>
<organism evidence="5 6">
    <name type="scientific">Kineosporia babensis</name>
    <dbReference type="NCBI Taxonomy" id="499548"/>
    <lineage>
        <taxon>Bacteria</taxon>
        <taxon>Bacillati</taxon>
        <taxon>Actinomycetota</taxon>
        <taxon>Actinomycetes</taxon>
        <taxon>Kineosporiales</taxon>
        <taxon>Kineosporiaceae</taxon>
        <taxon>Kineosporia</taxon>
    </lineage>
</organism>
<dbReference type="PANTHER" id="PTHR35579:SF6">
    <property type="entry name" value="DUF324 DOMAIN-CONTAINING PROTEIN"/>
    <property type="match status" value="1"/>
</dbReference>
<dbReference type="InterPro" id="IPR005537">
    <property type="entry name" value="RAMP_III_fam"/>
</dbReference>
<gene>
    <name evidence="5" type="ORF">LR394_39045</name>
</gene>
<sequence length="612" mass="65379">MSVGVHHRYEVSGILVCESPLSVGGWGESPTADLPLARNATGQLLIPGTALAGVLRHALQRWYTVLGHDSQPIDDLFGFVEPRTQHGTASRIRFDDAVFLGPGAAVPTIRTGVGIDRVTGSAASGYLYTQEMVPSGGCFRFRMIGEEPLSRARLDTPDQQALRPAQDTAEAIEAILHMLSRAELSIGAGQSKGLGRIRLTGVRTRQIDLSSRKELLSWLSGTRPWQPYQAPAAGGGASGATSETGSRPGWLTVSINWKPLSPVMVRESYPGLVVKTLPLTRHEYAPNGYGRVRLVLPGSSLKGSLRTTAEKIVRTLLERDVPADAAGSSAGLGAALEEDLPGIGPLFGRPPARNPGDKTNESGWRGVLQIEDCLSHGHVGLLDWQRLTEALTKAPISESQPSPRAPVSSPASGGRSPRPGPRPGPRPRGKEPRSSAAAARDQRSIERLDDRYVLNSVLNGLGGKDGLQLRVSDHNSIDRWTGGAADARLFSVLEPVATRWSPLILALDTYRLSLAPGEHQADICLILLINVLREIVEGRVDIGTNTTRGFGQITAAAKDIHFTGSDLPAPWSALTGLTLEDILGELPKPVVTALEHWSDLLTTESSLSGETP</sequence>
<comment type="subunit">
    <text evidence="2">Part of the Csm effector complex that includes Cas10, Csm2, Csm3, Csm4 and Csm5.</text>
</comment>
<dbReference type="Proteomes" id="UP001138997">
    <property type="component" value="Unassembled WGS sequence"/>
</dbReference>
<proteinExistence type="predicted"/>
<dbReference type="Pfam" id="PF03787">
    <property type="entry name" value="RAMPs"/>
    <property type="match status" value="1"/>
</dbReference>
<dbReference type="RefSeq" id="WP_231449763.1">
    <property type="nucleotide sequence ID" value="NZ_JAJOMB010000036.1"/>
</dbReference>
<reference evidence="5" key="1">
    <citation type="submission" date="2021-11" db="EMBL/GenBank/DDBJ databases">
        <title>Streptomyces corallinus and Kineosporia corallina sp. nov., two new coral-derived marine actinobacteria.</title>
        <authorList>
            <person name="Buangrab K."/>
            <person name="Sutthacheep M."/>
            <person name="Yeemin T."/>
            <person name="Harunari E."/>
            <person name="Igarashi Y."/>
            <person name="Sripreechasak P."/>
            <person name="Kanchanasin P."/>
            <person name="Tanasupawat S."/>
            <person name="Phongsopitanun W."/>
        </authorList>
    </citation>
    <scope>NUCLEOTIDE SEQUENCE</scope>
    <source>
        <strain evidence="5">JCM 31032</strain>
    </source>
</reference>
<keyword evidence="1" id="KW-0051">Antiviral defense</keyword>
<dbReference type="EMBL" id="JAJOMB010000036">
    <property type="protein sequence ID" value="MCD5316911.1"/>
    <property type="molecule type" value="Genomic_DNA"/>
</dbReference>
<evidence type="ECO:0000259" key="4">
    <source>
        <dbReference type="Pfam" id="PF03787"/>
    </source>
</evidence>
<dbReference type="CDD" id="cd09726">
    <property type="entry name" value="RAMP_I_III"/>
    <property type="match status" value="1"/>
</dbReference>
<name>A0A9X1NPJ0_9ACTN</name>
<protein>
    <submittedName>
        <fullName evidence="5">RAMP superfamily CRISPR-associated protein</fullName>
    </submittedName>
</protein>
<dbReference type="PANTHER" id="PTHR35579">
    <property type="entry name" value="CRISPR SYSTEM CMS ENDORIBONUCLEASE CSM3"/>
    <property type="match status" value="1"/>
</dbReference>
<evidence type="ECO:0000256" key="1">
    <source>
        <dbReference type="ARBA" id="ARBA00023118"/>
    </source>
</evidence>
<feature type="compositionally biased region" description="Low complexity" evidence="3">
    <location>
        <begin position="399"/>
        <end position="417"/>
    </location>
</feature>